<dbReference type="EMBL" id="BQKB01000061">
    <property type="protein sequence ID" value="GJM54077.1"/>
    <property type="molecule type" value="Genomic_DNA"/>
</dbReference>
<feature type="transmembrane region" description="Helical" evidence="1">
    <location>
        <begin position="63"/>
        <end position="83"/>
    </location>
</feature>
<dbReference type="PANTHER" id="PTHR22911:SF79">
    <property type="entry name" value="MOBA-LIKE NTP TRANSFERASE DOMAIN-CONTAINING PROTEIN"/>
    <property type="match status" value="1"/>
</dbReference>
<dbReference type="SUPFAM" id="SSF103481">
    <property type="entry name" value="Multidrug resistance efflux transporter EmrE"/>
    <property type="match status" value="1"/>
</dbReference>
<dbReference type="Pfam" id="PF00892">
    <property type="entry name" value="EamA"/>
    <property type="match status" value="2"/>
</dbReference>
<evidence type="ECO:0000313" key="6">
    <source>
        <dbReference type="Proteomes" id="UP001208692"/>
    </source>
</evidence>
<feature type="transmembrane region" description="Helical" evidence="1">
    <location>
        <begin position="205"/>
        <end position="221"/>
    </location>
</feature>
<dbReference type="EMBL" id="BQKA01000039">
    <property type="protein sequence ID" value="GJM51114.1"/>
    <property type="molecule type" value="Genomic_DNA"/>
</dbReference>
<feature type="transmembrane region" description="Helical" evidence="1">
    <location>
        <begin position="233"/>
        <end position="254"/>
    </location>
</feature>
<proteinExistence type="predicted"/>
<feature type="transmembrane region" description="Helical" evidence="1">
    <location>
        <begin position="139"/>
        <end position="160"/>
    </location>
</feature>
<feature type="domain" description="EamA" evidence="2">
    <location>
        <begin position="12"/>
        <end position="133"/>
    </location>
</feature>
<evidence type="ECO:0000313" key="3">
    <source>
        <dbReference type="EMBL" id="GJM51114.1"/>
    </source>
</evidence>
<feature type="domain" description="EamA" evidence="2">
    <location>
        <begin position="141"/>
        <end position="276"/>
    </location>
</feature>
<name>A0AAV5AX19_9FLAO</name>
<reference evidence="3 6" key="1">
    <citation type="submission" date="2021-11" db="EMBL/GenBank/DDBJ databases">
        <title>Draft genome sequence of Capnocytophaga sp. strain KC07075 isolated from cat oral cavity.</title>
        <authorList>
            <person name="Suzuki M."/>
            <person name="Imaoka K."/>
            <person name="Kimura M."/>
            <person name="Morikawa S."/>
            <person name="Maeda K."/>
        </authorList>
    </citation>
    <scope>NUCLEOTIDE SEQUENCE</scope>
    <source>
        <strain evidence="3">KC07075</strain>
        <strain evidence="4 6">KC07079</strain>
    </source>
</reference>
<feature type="transmembrane region" description="Helical" evidence="1">
    <location>
        <begin position="260"/>
        <end position="281"/>
    </location>
</feature>
<dbReference type="AlphaFoldDB" id="A0AAV5AX19"/>
<sequence>MWKYQLQLHFLIFLWSFTGILGKLISFEALALVFWRVFFTFIILLIVLLLLKKDIVPRGKSLWKFLVAGMVIGLHWILFFGAIKASNVSIALSTLSTGALFSAFLEPLFFKRKIAQYEVFLALIVVGCLLLIFNTNPQYWVGIVMGVLCSFLSAVFSIFNSFLRRDYPSSQITLYEMLGGFLLVSVFLLATNNTSDLLHFQGNDLLWLIILAGALTAYPMVHSVHLLKYFSPYSFLLAINLEPVYGVILAYFIFGESERMSPLFYIATAVMLLVIVCNEVIKHRKKKSNE</sequence>
<comment type="caution">
    <text evidence="3">The sequence shown here is derived from an EMBL/GenBank/DDBJ whole genome shotgun (WGS) entry which is preliminary data.</text>
</comment>
<feature type="transmembrane region" description="Helical" evidence="1">
    <location>
        <begin position="172"/>
        <end position="190"/>
    </location>
</feature>
<keyword evidence="1" id="KW-0472">Membrane</keyword>
<accession>A0AAV5AX19</accession>
<dbReference type="Proteomes" id="UP001207736">
    <property type="component" value="Unassembled WGS sequence"/>
</dbReference>
<evidence type="ECO:0000313" key="5">
    <source>
        <dbReference type="Proteomes" id="UP001207736"/>
    </source>
</evidence>
<evidence type="ECO:0000313" key="4">
    <source>
        <dbReference type="EMBL" id="GJM54077.1"/>
    </source>
</evidence>
<dbReference type="InterPro" id="IPR037185">
    <property type="entry name" value="EmrE-like"/>
</dbReference>
<evidence type="ECO:0000259" key="2">
    <source>
        <dbReference type="Pfam" id="PF00892"/>
    </source>
</evidence>
<keyword evidence="1" id="KW-0812">Transmembrane</keyword>
<evidence type="ECO:0000256" key="1">
    <source>
        <dbReference type="SAM" id="Phobius"/>
    </source>
</evidence>
<keyword evidence="1" id="KW-1133">Transmembrane helix</keyword>
<feature type="transmembrane region" description="Helical" evidence="1">
    <location>
        <begin position="89"/>
        <end position="110"/>
    </location>
</feature>
<gene>
    <name evidence="3" type="ORF">RCZ15_20870</name>
    <name evidence="4" type="ORF">RCZ16_23930</name>
</gene>
<keyword evidence="6" id="KW-1185">Reference proteome</keyword>
<dbReference type="PANTHER" id="PTHR22911">
    <property type="entry name" value="ACYL-MALONYL CONDENSING ENZYME-RELATED"/>
    <property type="match status" value="1"/>
</dbReference>
<dbReference type="InterPro" id="IPR000620">
    <property type="entry name" value="EamA_dom"/>
</dbReference>
<feature type="transmembrane region" description="Helical" evidence="1">
    <location>
        <begin position="117"/>
        <end position="133"/>
    </location>
</feature>
<organism evidence="3 5">
    <name type="scientific">Capnocytophaga catalasegens</name>
    <dbReference type="NCBI Taxonomy" id="1004260"/>
    <lineage>
        <taxon>Bacteria</taxon>
        <taxon>Pseudomonadati</taxon>
        <taxon>Bacteroidota</taxon>
        <taxon>Flavobacteriia</taxon>
        <taxon>Flavobacteriales</taxon>
        <taxon>Flavobacteriaceae</taxon>
        <taxon>Capnocytophaga</taxon>
    </lineage>
</organism>
<feature type="transmembrane region" description="Helical" evidence="1">
    <location>
        <begin position="32"/>
        <end position="51"/>
    </location>
</feature>
<dbReference type="RefSeq" id="WP_264844891.1">
    <property type="nucleotide sequence ID" value="NZ_BPMA01000001.1"/>
</dbReference>
<dbReference type="Proteomes" id="UP001208692">
    <property type="component" value="Unassembled WGS sequence"/>
</dbReference>
<protein>
    <submittedName>
        <fullName evidence="3">Permease</fullName>
    </submittedName>
</protein>
<dbReference type="GO" id="GO:0016020">
    <property type="term" value="C:membrane"/>
    <property type="evidence" value="ECO:0007669"/>
    <property type="project" value="InterPro"/>
</dbReference>